<feature type="domain" description="AAA+ ATPase" evidence="4">
    <location>
        <begin position="42"/>
        <end position="177"/>
    </location>
</feature>
<keyword evidence="2" id="KW-0547">Nucleotide-binding</keyword>
<sequence>MAAMHSSRLPAIKTLEDFDFAFQPSIKREQIESLHELGFVERKENVVLLGPPGVGKSHLAISLAVAAAKRGRRVYYGTLIDLISSLEEAQATGQLLRRLTVLTHPALLVVDEIGYLPITHGGAVLFFQLISRRYEHASTVLTSNKGFEEWGAVFGDEVMAAALIDRVLHHCHLVNIKGNSYRMREHAELSRELNRESRARRTRAEITGTA</sequence>
<dbReference type="InterPro" id="IPR003593">
    <property type="entry name" value="AAA+_ATPase"/>
</dbReference>
<accession>A0A2N5CE08</accession>
<gene>
    <name evidence="7" type="ORF">CYJ10_04730</name>
    <name evidence="6" type="ORF">CYJ10_11840</name>
    <name evidence="5" type="ORF">CYJ10_32180</name>
</gene>
<dbReference type="EMBL" id="PJRP01000027">
    <property type="protein sequence ID" value="PLP96497.1"/>
    <property type="molecule type" value="Genomic_DNA"/>
</dbReference>
<proteinExistence type="inferred from homology"/>
<dbReference type="EMBL" id="PJRP01000004">
    <property type="protein sequence ID" value="PLQ00480.1"/>
    <property type="molecule type" value="Genomic_DNA"/>
</dbReference>
<dbReference type="CDD" id="cd00009">
    <property type="entry name" value="AAA"/>
    <property type="match status" value="1"/>
</dbReference>
<dbReference type="OrthoDB" id="9773429at2"/>
<comment type="similarity">
    <text evidence="1">Belongs to the IS21/IS1162 putative ATP-binding protein family.</text>
</comment>
<dbReference type="SUPFAM" id="SSF52540">
    <property type="entry name" value="P-loop containing nucleoside triphosphate hydrolases"/>
    <property type="match status" value="1"/>
</dbReference>
<protein>
    <submittedName>
        <fullName evidence="6">Transposase</fullName>
    </submittedName>
</protein>
<dbReference type="EMBL" id="PJRP01000001">
    <property type="protein sequence ID" value="PLQ02664.1"/>
    <property type="molecule type" value="Genomic_DNA"/>
</dbReference>
<dbReference type="InterPro" id="IPR002611">
    <property type="entry name" value="IstB_ATP-bd"/>
</dbReference>
<dbReference type="PIRSF" id="PIRSF003073">
    <property type="entry name" value="DNAC_TnpB_IstB"/>
    <property type="match status" value="1"/>
</dbReference>
<name>A0A2N5CE08_9BURK</name>
<evidence type="ECO:0000256" key="3">
    <source>
        <dbReference type="ARBA" id="ARBA00022840"/>
    </source>
</evidence>
<dbReference type="NCBIfam" id="NF038214">
    <property type="entry name" value="IS21_help_AAA"/>
    <property type="match status" value="1"/>
</dbReference>
<dbReference type="Pfam" id="PF01695">
    <property type="entry name" value="IstB_IS21"/>
    <property type="match status" value="1"/>
</dbReference>
<evidence type="ECO:0000313" key="8">
    <source>
        <dbReference type="Proteomes" id="UP000234341"/>
    </source>
</evidence>
<evidence type="ECO:0000259" key="4">
    <source>
        <dbReference type="SMART" id="SM00382"/>
    </source>
</evidence>
<dbReference type="STRING" id="82633.GCA_000974605_01256"/>
<evidence type="ECO:0000313" key="5">
    <source>
        <dbReference type="EMBL" id="PLP96497.1"/>
    </source>
</evidence>
<evidence type="ECO:0000313" key="7">
    <source>
        <dbReference type="EMBL" id="PLQ02664.1"/>
    </source>
</evidence>
<comment type="caution">
    <text evidence="6">The sequence shown here is derived from an EMBL/GenBank/DDBJ whole genome shotgun (WGS) entry which is preliminary data.</text>
</comment>
<dbReference type="InterPro" id="IPR027417">
    <property type="entry name" value="P-loop_NTPase"/>
</dbReference>
<evidence type="ECO:0000313" key="6">
    <source>
        <dbReference type="EMBL" id="PLQ00480.1"/>
    </source>
</evidence>
<dbReference type="Proteomes" id="UP000234341">
    <property type="component" value="Unassembled WGS sequence"/>
</dbReference>
<dbReference type="PANTHER" id="PTHR30050">
    <property type="entry name" value="CHROMOSOMAL REPLICATION INITIATOR PROTEIN DNAA"/>
    <property type="match status" value="1"/>
</dbReference>
<keyword evidence="3" id="KW-0067">ATP-binding</keyword>
<reference evidence="6 8" key="1">
    <citation type="submission" date="2017-12" db="EMBL/GenBank/DDBJ databases">
        <title>Genome sequence of the active heterotrophic nitrifier-denitrifier, Cupriavidus pauculus UM1.</title>
        <authorList>
            <person name="Putonti C."/>
            <person name="Castignetti D."/>
        </authorList>
    </citation>
    <scope>NUCLEOTIDE SEQUENCE [LARGE SCALE GENOMIC DNA]</scope>
    <source>
        <strain evidence="6 8">UM1</strain>
    </source>
</reference>
<dbReference type="InterPro" id="IPR047661">
    <property type="entry name" value="IstB"/>
</dbReference>
<evidence type="ECO:0000256" key="2">
    <source>
        <dbReference type="ARBA" id="ARBA00022741"/>
    </source>
</evidence>
<dbReference type="Gene3D" id="3.40.50.300">
    <property type="entry name" value="P-loop containing nucleotide triphosphate hydrolases"/>
    <property type="match status" value="1"/>
</dbReference>
<dbReference type="PANTHER" id="PTHR30050:SF4">
    <property type="entry name" value="ATP-BINDING PROTEIN RV3427C IN INSERTION SEQUENCE-RELATED"/>
    <property type="match status" value="1"/>
</dbReference>
<dbReference type="InterPro" id="IPR028350">
    <property type="entry name" value="DNAC/IstB-like"/>
</dbReference>
<dbReference type="GO" id="GO:0005524">
    <property type="term" value="F:ATP binding"/>
    <property type="evidence" value="ECO:0007669"/>
    <property type="project" value="UniProtKB-KW"/>
</dbReference>
<dbReference type="GO" id="GO:0006260">
    <property type="term" value="P:DNA replication"/>
    <property type="evidence" value="ECO:0007669"/>
    <property type="project" value="TreeGrafter"/>
</dbReference>
<evidence type="ECO:0000256" key="1">
    <source>
        <dbReference type="ARBA" id="ARBA00008059"/>
    </source>
</evidence>
<dbReference type="SMART" id="SM00382">
    <property type="entry name" value="AAA"/>
    <property type="match status" value="1"/>
</dbReference>
<dbReference type="AlphaFoldDB" id="A0A2N5CE08"/>
<organism evidence="6 8">
    <name type="scientific">Cupriavidus pauculus</name>
    <dbReference type="NCBI Taxonomy" id="82633"/>
    <lineage>
        <taxon>Bacteria</taxon>
        <taxon>Pseudomonadati</taxon>
        <taxon>Pseudomonadota</taxon>
        <taxon>Betaproteobacteria</taxon>
        <taxon>Burkholderiales</taxon>
        <taxon>Burkholderiaceae</taxon>
        <taxon>Cupriavidus</taxon>
    </lineage>
</organism>